<sequence>MSRDIVDDTIHEKVFSYLSEYASKGPEMVEIFMSWNVLDNKKVVIEPVRRYWRTFSGFATHLDLSPVSWFVVQMSRVNATHLPRILWSVASLVALAYPFGYLVDRSRQSRSADSNDPIYETFGFIIYDVVTPLLNTDTNFEMVTVAVNVIESLILLVNRATDDDRETLASRLTEVLTFLLGFFKIQQSKESLINDGINPDIQLIISNGAHEKLRTLFSNIRRNVSGGKSLILSILHAISSLSKKHRSVMTVTSIDTILDVLFIPDYNSDQRILKAALEIISIVVPNKISGGQVADVNIVNKTLQTIRNLLIDSRIESHGVIMILETIQILLEKENTGRYILDCKYADNWAHAIMFKVSDPRWEVRDSVLEFIGRLFEMSNGQGPGVEFALKFSLPLMIISKTTDEVAYVRASCLKTIQAVMCCPDGWKYSVSQDLPMKIASKLPSIMKDTEAFVRRAVMELMIFLIAERECGVILLADYNKEILNSIAIEKIMDDPDFYVRIGGCKFLEAVWYYCEQHRGTPVEECSLLSDGASWFYSLGGDRLLVDAVDDSSRLVRGEIIRILKCLKSYFEQMIHNHEPIDVNKDGDKSPPSYDLLIQKHLEFYQQICLVDFSRLEATIDVEHLYKEALESVNPRMMTDTDVIGGCENNALDCYF</sequence>
<evidence type="ECO:0000313" key="2">
    <source>
        <dbReference type="Proteomes" id="UP000789525"/>
    </source>
</evidence>
<organism evidence="1 2">
    <name type="scientific">Acaulospora colombiana</name>
    <dbReference type="NCBI Taxonomy" id="27376"/>
    <lineage>
        <taxon>Eukaryota</taxon>
        <taxon>Fungi</taxon>
        <taxon>Fungi incertae sedis</taxon>
        <taxon>Mucoromycota</taxon>
        <taxon>Glomeromycotina</taxon>
        <taxon>Glomeromycetes</taxon>
        <taxon>Diversisporales</taxon>
        <taxon>Acaulosporaceae</taxon>
        <taxon>Acaulospora</taxon>
    </lineage>
</organism>
<gene>
    <name evidence="1" type="ORF">ACOLOM_LOCUS809</name>
</gene>
<proteinExistence type="predicted"/>
<accession>A0ACA9K557</accession>
<evidence type="ECO:0000313" key="1">
    <source>
        <dbReference type="EMBL" id="CAG8452400.1"/>
    </source>
</evidence>
<dbReference type="Proteomes" id="UP000789525">
    <property type="component" value="Unassembled WGS sequence"/>
</dbReference>
<dbReference type="EMBL" id="CAJVPT010000890">
    <property type="protein sequence ID" value="CAG8452400.1"/>
    <property type="molecule type" value="Genomic_DNA"/>
</dbReference>
<comment type="caution">
    <text evidence="1">The sequence shown here is derived from an EMBL/GenBank/DDBJ whole genome shotgun (WGS) entry which is preliminary data.</text>
</comment>
<reference evidence="1" key="1">
    <citation type="submission" date="2021-06" db="EMBL/GenBank/DDBJ databases">
        <authorList>
            <person name="Kallberg Y."/>
            <person name="Tangrot J."/>
            <person name="Rosling A."/>
        </authorList>
    </citation>
    <scope>NUCLEOTIDE SEQUENCE</scope>
    <source>
        <strain evidence="1">CL356</strain>
    </source>
</reference>
<keyword evidence="2" id="KW-1185">Reference proteome</keyword>
<protein>
    <submittedName>
        <fullName evidence="1">4417_t:CDS:1</fullName>
    </submittedName>
</protein>
<name>A0ACA9K557_9GLOM</name>